<comment type="caution">
    <text evidence="1">The sequence shown here is derived from an EMBL/GenBank/DDBJ whole genome shotgun (WGS) entry which is preliminary data.</text>
</comment>
<accession>A0A9W6QFN4</accession>
<evidence type="ECO:0000313" key="1">
    <source>
        <dbReference type="EMBL" id="GLW90091.1"/>
    </source>
</evidence>
<evidence type="ECO:0000313" key="2">
    <source>
        <dbReference type="Proteomes" id="UP001165042"/>
    </source>
</evidence>
<proteinExistence type="predicted"/>
<name>A0A9W6QFN4_9PSEU</name>
<gene>
    <name evidence="1" type="ORF">Aglo03_09070</name>
</gene>
<sequence length="161" mass="16756">MGACGVEWTVELVECGDLVQDADESVSQEEAERRWNRYVELVDAVTGAEGPAGVAALVASLRAAQDYGAYQATYAALQQFPPPVVGEGIAVAAQQLLTIPSDNAGIVLMLLAKMGEGAVGAFDAALAADVRERVRDLVAEHEAGEWLSEDRGVVTVSGGPA</sequence>
<dbReference type="AlphaFoldDB" id="A0A9W6QFN4"/>
<protein>
    <submittedName>
        <fullName evidence="1">Uncharacterized protein</fullName>
    </submittedName>
</protein>
<organism evidence="1 2">
    <name type="scientific">Actinokineospora globicatena</name>
    <dbReference type="NCBI Taxonomy" id="103729"/>
    <lineage>
        <taxon>Bacteria</taxon>
        <taxon>Bacillati</taxon>
        <taxon>Actinomycetota</taxon>
        <taxon>Actinomycetes</taxon>
        <taxon>Pseudonocardiales</taxon>
        <taxon>Pseudonocardiaceae</taxon>
        <taxon>Actinokineospora</taxon>
    </lineage>
</organism>
<dbReference type="EMBL" id="BSSD01000001">
    <property type="protein sequence ID" value="GLW90091.1"/>
    <property type="molecule type" value="Genomic_DNA"/>
</dbReference>
<reference evidence="1" key="1">
    <citation type="submission" date="2023-02" db="EMBL/GenBank/DDBJ databases">
        <title>Actinokineospora globicatena NBRC 15670.</title>
        <authorList>
            <person name="Ichikawa N."/>
            <person name="Sato H."/>
            <person name="Tonouchi N."/>
        </authorList>
    </citation>
    <scope>NUCLEOTIDE SEQUENCE</scope>
    <source>
        <strain evidence="1">NBRC 15670</strain>
    </source>
</reference>
<dbReference type="Proteomes" id="UP001165042">
    <property type="component" value="Unassembled WGS sequence"/>
</dbReference>
<keyword evidence="2" id="KW-1185">Reference proteome</keyword>